<protein>
    <recommendedName>
        <fullName evidence="4">Copper chaperone PCu(A)C</fullName>
    </recommendedName>
</protein>
<dbReference type="RefSeq" id="WP_007615783.1">
    <property type="nucleotide sequence ID" value="NZ_BAEO01000005.1"/>
</dbReference>
<name>K6YGA7_9ALTE</name>
<gene>
    <name evidence="2" type="ORF">GARC_0215</name>
</gene>
<reference evidence="2 3" key="1">
    <citation type="journal article" date="2017" name="Antonie Van Leeuwenhoek">
        <title>Rhizobium rhizosphaerae sp. nov., a novel species isolated from rice rhizosphere.</title>
        <authorList>
            <person name="Zhao J.J."/>
            <person name="Zhang J."/>
            <person name="Zhang R.J."/>
            <person name="Zhang C.W."/>
            <person name="Yin H.Q."/>
            <person name="Zhang X.X."/>
        </authorList>
    </citation>
    <scope>NUCLEOTIDE SEQUENCE [LARGE SCALE GENOMIC DNA]</scope>
    <source>
        <strain evidence="2 3">BSs20135</strain>
    </source>
</reference>
<dbReference type="SUPFAM" id="SSF110087">
    <property type="entry name" value="DR1885-like metal-binding protein"/>
    <property type="match status" value="1"/>
</dbReference>
<dbReference type="Proteomes" id="UP000006327">
    <property type="component" value="Unassembled WGS sequence"/>
</dbReference>
<organism evidence="2 3">
    <name type="scientific">Paraglaciecola arctica BSs20135</name>
    <dbReference type="NCBI Taxonomy" id="493475"/>
    <lineage>
        <taxon>Bacteria</taxon>
        <taxon>Pseudomonadati</taxon>
        <taxon>Pseudomonadota</taxon>
        <taxon>Gammaproteobacteria</taxon>
        <taxon>Alteromonadales</taxon>
        <taxon>Alteromonadaceae</taxon>
        <taxon>Paraglaciecola</taxon>
    </lineage>
</organism>
<feature type="signal peptide" evidence="1">
    <location>
        <begin position="1"/>
        <end position="18"/>
    </location>
</feature>
<feature type="chain" id="PRO_5003897254" description="Copper chaperone PCu(A)C" evidence="1">
    <location>
        <begin position="19"/>
        <end position="159"/>
    </location>
</feature>
<accession>K6YGA7</accession>
<dbReference type="STRING" id="493475.GARC_0215"/>
<evidence type="ECO:0008006" key="4">
    <source>
        <dbReference type="Google" id="ProtNLM"/>
    </source>
</evidence>
<evidence type="ECO:0000256" key="1">
    <source>
        <dbReference type="SAM" id="SignalP"/>
    </source>
</evidence>
<dbReference type="InterPro" id="IPR007410">
    <property type="entry name" value="LpqE-like"/>
</dbReference>
<evidence type="ECO:0000313" key="3">
    <source>
        <dbReference type="Proteomes" id="UP000006327"/>
    </source>
</evidence>
<keyword evidence="3" id="KW-1185">Reference proteome</keyword>
<proteinExistence type="predicted"/>
<dbReference type="InterPro" id="IPR036182">
    <property type="entry name" value="PCuAC_sf"/>
</dbReference>
<dbReference type="Gene3D" id="2.60.40.1890">
    <property type="entry name" value="PCu(A)C copper chaperone"/>
    <property type="match status" value="1"/>
</dbReference>
<comment type="caution">
    <text evidence="2">The sequence shown here is derived from an EMBL/GenBank/DDBJ whole genome shotgun (WGS) entry which is preliminary data.</text>
</comment>
<dbReference type="PANTHER" id="PTHR36302">
    <property type="entry name" value="BLR7088 PROTEIN"/>
    <property type="match status" value="1"/>
</dbReference>
<dbReference type="eggNOG" id="COG2847">
    <property type="taxonomic scope" value="Bacteria"/>
</dbReference>
<dbReference type="Pfam" id="PF04314">
    <property type="entry name" value="PCuAC"/>
    <property type="match status" value="1"/>
</dbReference>
<keyword evidence="1" id="KW-0732">Signal</keyword>
<dbReference type="PANTHER" id="PTHR36302:SF1">
    <property type="entry name" value="COPPER CHAPERONE PCU(A)C"/>
    <property type="match status" value="1"/>
</dbReference>
<dbReference type="AlphaFoldDB" id="K6YGA7"/>
<dbReference type="InterPro" id="IPR058248">
    <property type="entry name" value="Lxx211020-like"/>
</dbReference>
<dbReference type="OrthoDB" id="9796962at2"/>
<sequence>MLKPFILAFLLLSFSLFAHDFNAGQIEVNHPWARPTAPVVKTGAVYLVINNPTHQAELLLSVEVPSTIAELAQIHQTEYSQNMAKMREAHSGLLIPAENSLELIPGGSHIMLVGLKTPLVEGEKFPMELRFEHSGEITVEVWVEERLTPNAATSNHSHH</sequence>
<dbReference type="EMBL" id="BAEO01000005">
    <property type="protein sequence ID" value="GAC17197.1"/>
    <property type="molecule type" value="Genomic_DNA"/>
</dbReference>
<evidence type="ECO:0000313" key="2">
    <source>
        <dbReference type="EMBL" id="GAC17197.1"/>
    </source>
</evidence>